<reference evidence="2" key="2">
    <citation type="submission" date="2012-02" db="EMBL/GenBank/DDBJ databases">
        <authorList>
            <person name="Genoscope - CEA"/>
        </authorList>
    </citation>
    <scope>NUCLEOTIDE SEQUENCE</scope>
</reference>
<dbReference type="AlphaFoldDB" id="H6RDT6"/>
<accession>H6RDT6</accession>
<gene>
    <name evidence="2" type="ORF">VIS_S3ASA20018</name>
</gene>
<evidence type="ECO:0000256" key="1">
    <source>
        <dbReference type="SAM" id="Phobius"/>
    </source>
</evidence>
<keyword evidence="1" id="KW-0472">Membrane</keyword>
<protein>
    <submittedName>
        <fullName evidence="2">Uncharacterized protein</fullName>
    </submittedName>
</protein>
<feature type="transmembrane region" description="Helical" evidence="1">
    <location>
        <begin position="21"/>
        <end position="40"/>
    </location>
</feature>
<evidence type="ECO:0000313" key="2">
    <source>
        <dbReference type="EMBL" id="CCF99197.1"/>
    </source>
</evidence>
<organism evidence="2">
    <name type="scientific">uncultured Flavobacteriia bacterium</name>
    <dbReference type="NCBI Taxonomy" id="212695"/>
    <lineage>
        <taxon>Bacteria</taxon>
        <taxon>Pseudomonadati</taxon>
        <taxon>Bacteroidota</taxon>
        <taxon>Flavobacteriia</taxon>
        <taxon>environmental samples</taxon>
    </lineage>
</organism>
<keyword evidence="1" id="KW-0812">Transmembrane</keyword>
<keyword evidence="1" id="KW-1133">Transmembrane helix</keyword>
<dbReference type="EMBL" id="FO117573">
    <property type="protein sequence ID" value="CCF99197.1"/>
    <property type="molecule type" value="Genomic_DNA"/>
</dbReference>
<proteinExistence type="predicted"/>
<name>H6RDT6_9BACT</name>
<reference evidence="2" key="1">
    <citation type="journal article" date="2012" name="Environ. Microbiol.">
        <title>Genomic content of uncultured Bacteroidetes from contrasting oceanic provinces in the North Atlantic Ocean.</title>
        <authorList>
            <person name="Gomez-Pereira P.R."/>
            <person name="Schuler M."/>
            <person name="Fuchs B.M."/>
            <person name="Bennke C."/>
            <person name="Teeling H."/>
            <person name="Waldmann J."/>
            <person name="Richter M."/>
            <person name="Barbe V."/>
            <person name="Bataille E."/>
            <person name="Glockner F.O."/>
            <person name="Amann R."/>
        </authorList>
    </citation>
    <scope>NUCLEOTIDE SEQUENCE</scope>
</reference>
<sequence length="43" mass="5262">MNECNKDYKTEQTKKRKYQKIKNFFASKYFIVKLYLINAVKVP</sequence>